<proteinExistence type="predicted"/>
<dbReference type="Proteomes" id="UP000003082">
    <property type="component" value="Unassembled WGS sequence"/>
</dbReference>
<keyword evidence="2" id="KW-1185">Reference proteome</keyword>
<dbReference type="EMBL" id="ACFU01000009">
    <property type="protein sequence ID" value="EEF14118.1"/>
    <property type="molecule type" value="Genomic_DNA"/>
</dbReference>
<organism evidence="1 2">
    <name type="scientific">Campylobacter rectus RM3267</name>
    <dbReference type="NCBI Taxonomy" id="553218"/>
    <lineage>
        <taxon>Bacteria</taxon>
        <taxon>Pseudomonadati</taxon>
        <taxon>Campylobacterota</taxon>
        <taxon>Epsilonproteobacteria</taxon>
        <taxon>Campylobacterales</taxon>
        <taxon>Campylobacteraceae</taxon>
        <taxon>Campylobacter</taxon>
    </lineage>
</organism>
<dbReference type="AlphaFoldDB" id="B9D1H3"/>
<gene>
    <name evidence="1" type="ORF">CAMRE0001_0632</name>
</gene>
<name>B9D1H3_CAMRE</name>
<evidence type="ECO:0000313" key="1">
    <source>
        <dbReference type="EMBL" id="EEF14118.1"/>
    </source>
</evidence>
<protein>
    <submittedName>
        <fullName evidence="1">Uncharacterized protein</fullName>
    </submittedName>
</protein>
<evidence type="ECO:0000313" key="2">
    <source>
        <dbReference type="Proteomes" id="UP000003082"/>
    </source>
</evidence>
<reference evidence="1 2" key="1">
    <citation type="submission" date="2008-08" db="EMBL/GenBank/DDBJ databases">
        <authorList>
            <person name="Madupu R."/>
            <person name="Durkin A.S."/>
            <person name="Torralba M."/>
            <person name="Methe B."/>
            <person name="Sutton G.G."/>
            <person name="Strausberg R.L."/>
            <person name="Nelson K.E."/>
        </authorList>
    </citation>
    <scope>NUCLEOTIDE SEQUENCE [LARGE SCALE GENOMIC DNA]</scope>
    <source>
        <strain evidence="1 2">RM3267</strain>
    </source>
</reference>
<comment type="caution">
    <text evidence="1">The sequence shown here is derived from an EMBL/GenBank/DDBJ whole genome shotgun (WGS) entry which is preliminary data.</text>
</comment>
<dbReference type="STRING" id="553218.CAMRE0001_0632"/>
<accession>B9D1H3</accession>
<sequence>MFSRVVWAWSNLDNFLNFTGRDLRLYDAKFGLQVGFICVKF</sequence>